<feature type="domain" description="HTH cro/C1-type" evidence="1">
    <location>
        <begin position="64"/>
        <end position="90"/>
    </location>
</feature>
<dbReference type="Gene3D" id="1.10.260.40">
    <property type="entry name" value="lambda repressor-like DNA-binding domains"/>
    <property type="match status" value="1"/>
</dbReference>
<sequence length="101" mass="11618">MPPRRTNRTPEEIRAEKEALYADLVAARLTLGQATRRMRRIVGMNQKEYAEKVLKIYPRVLMEIERDRGNPTLETLEKIAAPFGLTIGFVTKQRSNAVKPH</sequence>
<keyword evidence="3" id="KW-1185">Reference proteome</keyword>
<dbReference type="eggNOG" id="ENOG5033JF3">
    <property type="taxonomic scope" value="Bacteria"/>
</dbReference>
<evidence type="ECO:0000259" key="1">
    <source>
        <dbReference type="PROSITE" id="PS50943"/>
    </source>
</evidence>
<dbReference type="Pfam" id="PF01381">
    <property type="entry name" value="HTH_3"/>
    <property type="match status" value="1"/>
</dbReference>
<gene>
    <name evidence="2" type="ordered locus">Glov_2518</name>
</gene>
<dbReference type="KEGG" id="glo:Glov_2518"/>
<evidence type="ECO:0000313" key="2">
    <source>
        <dbReference type="EMBL" id="ACD96232.1"/>
    </source>
</evidence>
<dbReference type="HOGENOM" id="CLU_166576_0_0_7"/>
<evidence type="ECO:0000313" key="3">
    <source>
        <dbReference type="Proteomes" id="UP000002420"/>
    </source>
</evidence>
<dbReference type="InterPro" id="IPR001387">
    <property type="entry name" value="Cro/C1-type_HTH"/>
</dbReference>
<accession>B3E685</accession>
<name>B3E685_TRIL1</name>
<dbReference type="Proteomes" id="UP000002420">
    <property type="component" value="Chromosome"/>
</dbReference>
<dbReference type="OrthoDB" id="9792093at2"/>
<dbReference type="GO" id="GO:0003677">
    <property type="term" value="F:DNA binding"/>
    <property type="evidence" value="ECO:0007669"/>
    <property type="project" value="InterPro"/>
</dbReference>
<dbReference type="SUPFAM" id="SSF47413">
    <property type="entry name" value="lambda repressor-like DNA-binding domains"/>
    <property type="match status" value="1"/>
</dbReference>
<dbReference type="RefSeq" id="WP_012470564.1">
    <property type="nucleotide sequence ID" value="NC_010814.1"/>
</dbReference>
<dbReference type="STRING" id="398767.Glov_2518"/>
<organism evidence="2 3">
    <name type="scientific">Trichlorobacter lovleyi (strain ATCC BAA-1151 / DSM 17278 / SZ)</name>
    <name type="common">Geobacter lovleyi</name>
    <dbReference type="NCBI Taxonomy" id="398767"/>
    <lineage>
        <taxon>Bacteria</taxon>
        <taxon>Pseudomonadati</taxon>
        <taxon>Thermodesulfobacteriota</taxon>
        <taxon>Desulfuromonadia</taxon>
        <taxon>Geobacterales</taxon>
        <taxon>Geobacteraceae</taxon>
        <taxon>Trichlorobacter</taxon>
    </lineage>
</organism>
<reference evidence="2 3" key="1">
    <citation type="submission" date="2008-05" db="EMBL/GenBank/DDBJ databases">
        <title>Complete sequence of chromosome of Geobacter lovleyi SZ.</title>
        <authorList>
            <consortium name="US DOE Joint Genome Institute"/>
            <person name="Lucas S."/>
            <person name="Copeland A."/>
            <person name="Lapidus A."/>
            <person name="Glavina del Rio T."/>
            <person name="Dalin E."/>
            <person name="Tice H."/>
            <person name="Bruce D."/>
            <person name="Goodwin L."/>
            <person name="Pitluck S."/>
            <person name="Chertkov O."/>
            <person name="Meincke L."/>
            <person name="Brettin T."/>
            <person name="Detter J.C."/>
            <person name="Han C."/>
            <person name="Tapia R."/>
            <person name="Kuske C.R."/>
            <person name="Schmutz J."/>
            <person name="Larimer F."/>
            <person name="Land M."/>
            <person name="Hauser L."/>
            <person name="Kyrpides N."/>
            <person name="Mikhailova N."/>
            <person name="Sung Y."/>
            <person name="Fletcher K.E."/>
            <person name="Ritalahti K.M."/>
            <person name="Loeffler F.E."/>
            <person name="Richardson P."/>
        </authorList>
    </citation>
    <scope>NUCLEOTIDE SEQUENCE [LARGE SCALE GENOMIC DNA]</scope>
    <source>
        <strain evidence="3">ATCC BAA-1151 / DSM 17278 / SZ</strain>
    </source>
</reference>
<dbReference type="InterPro" id="IPR010982">
    <property type="entry name" value="Lambda_DNA-bd_dom_sf"/>
</dbReference>
<proteinExistence type="predicted"/>
<dbReference type="AlphaFoldDB" id="B3E685"/>
<protein>
    <submittedName>
        <fullName evidence="2">Transcriptional regulator, XRE family</fullName>
    </submittedName>
</protein>
<dbReference type="CDD" id="cd00093">
    <property type="entry name" value="HTH_XRE"/>
    <property type="match status" value="1"/>
</dbReference>
<dbReference type="EMBL" id="CP001089">
    <property type="protein sequence ID" value="ACD96232.1"/>
    <property type="molecule type" value="Genomic_DNA"/>
</dbReference>
<dbReference type="PROSITE" id="PS50943">
    <property type="entry name" value="HTH_CROC1"/>
    <property type="match status" value="1"/>
</dbReference>